<organism evidence="2 3">
    <name type="scientific">Cetobacterium somerae ATCC BAA-474</name>
    <dbReference type="NCBI Taxonomy" id="1319815"/>
    <lineage>
        <taxon>Bacteria</taxon>
        <taxon>Fusobacteriati</taxon>
        <taxon>Fusobacteriota</taxon>
        <taxon>Fusobacteriia</taxon>
        <taxon>Fusobacteriales</taxon>
        <taxon>Fusobacteriaceae</taxon>
        <taxon>Cetobacterium</taxon>
    </lineage>
</organism>
<keyword evidence="1" id="KW-0732">Signal</keyword>
<reference evidence="2 3" key="1">
    <citation type="submission" date="2013-08" db="EMBL/GenBank/DDBJ databases">
        <authorList>
            <person name="Weinstock G."/>
            <person name="Sodergren E."/>
            <person name="Wylie T."/>
            <person name="Fulton L."/>
            <person name="Fulton R."/>
            <person name="Fronick C."/>
            <person name="O'Laughlin M."/>
            <person name="Godfrey J."/>
            <person name="Miner T."/>
            <person name="Herter B."/>
            <person name="Appelbaum E."/>
            <person name="Cordes M."/>
            <person name="Lek S."/>
            <person name="Wollam A."/>
            <person name="Pepin K.H."/>
            <person name="Palsikar V.B."/>
            <person name="Mitreva M."/>
            <person name="Wilson R.K."/>
        </authorList>
    </citation>
    <scope>NUCLEOTIDE SEQUENCE [LARGE SCALE GENOMIC DNA]</scope>
    <source>
        <strain evidence="2 3">ATCC BAA-474</strain>
    </source>
</reference>
<dbReference type="RefSeq" id="WP_023049947.1">
    <property type="nucleotide sequence ID" value="NZ_CP173065.2"/>
</dbReference>
<keyword evidence="3" id="KW-1185">Reference proteome</keyword>
<feature type="signal peptide" evidence="1">
    <location>
        <begin position="1"/>
        <end position="18"/>
    </location>
</feature>
<comment type="caution">
    <text evidence="2">The sequence shown here is derived from an EMBL/GenBank/DDBJ whole genome shotgun (WGS) entry which is preliminary data.</text>
</comment>
<dbReference type="HOGENOM" id="CLU_166732_0_0_0"/>
<evidence type="ECO:0000313" key="3">
    <source>
        <dbReference type="Proteomes" id="UP000017081"/>
    </source>
</evidence>
<proteinExistence type="predicted"/>
<accession>U7VDD9</accession>
<gene>
    <name evidence="2" type="ORF">HMPREF0202_00399</name>
</gene>
<dbReference type="PATRIC" id="fig|1319815.3.peg.383"/>
<dbReference type="EMBL" id="AXZF01000015">
    <property type="protein sequence ID" value="ERT69707.1"/>
    <property type="molecule type" value="Genomic_DNA"/>
</dbReference>
<dbReference type="Gene3D" id="1.20.120.1490">
    <property type="match status" value="1"/>
</dbReference>
<dbReference type="eggNOG" id="ENOG5033M79">
    <property type="taxonomic scope" value="Bacteria"/>
</dbReference>
<dbReference type="Proteomes" id="UP000017081">
    <property type="component" value="Unassembled WGS sequence"/>
</dbReference>
<dbReference type="AlphaFoldDB" id="U7VDD9"/>
<feature type="chain" id="PRO_5004688666" evidence="1">
    <location>
        <begin position="19"/>
        <end position="145"/>
    </location>
</feature>
<protein>
    <submittedName>
        <fullName evidence="2">Uncharacterized protein</fullName>
    </submittedName>
</protein>
<sequence length="145" mass="17003">MKKYVLVCSFIISAFTFAASHDNHQDHVQQNTMNDMPMMQSQNNNCPTCNNMMQNMTQMPGWKSDKKMMKSNMMYATPEMQKNMIDIEQKQLDIKKAMLDDKVDWNKVEKLNKEIGEIRAKMQTEMMKNQYEMMKATPTTTPAKQ</sequence>
<evidence type="ECO:0000256" key="1">
    <source>
        <dbReference type="SAM" id="SignalP"/>
    </source>
</evidence>
<name>U7VDD9_9FUSO</name>
<evidence type="ECO:0000313" key="2">
    <source>
        <dbReference type="EMBL" id="ERT69707.1"/>
    </source>
</evidence>